<feature type="domain" description="MBD" evidence="7">
    <location>
        <begin position="308"/>
        <end position="380"/>
    </location>
</feature>
<dbReference type="InterPro" id="IPR038945">
    <property type="entry name" value="MBD13-like"/>
</dbReference>
<dbReference type="InterPro" id="IPR001739">
    <property type="entry name" value="Methyl_CpG_DNA-bd"/>
</dbReference>
<comment type="caution">
    <text evidence="8">The sequence shown here is derived from an EMBL/GenBank/DDBJ whole genome shotgun (WGS) entry which is preliminary data.</text>
</comment>
<dbReference type="OrthoDB" id="10072024at2759"/>
<feature type="domain" description="MBD" evidence="7">
    <location>
        <begin position="186"/>
        <end position="251"/>
    </location>
</feature>
<evidence type="ECO:0000313" key="8">
    <source>
        <dbReference type="EMBL" id="CAA3025323.1"/>
    </source>
</evidence>
<evidence type="ECO:0000256" key="3">
    <source>
        <dbReference type="ARBA" id="ARBA00023125"/>
    </source>
</evidence>
<evidence type="ECO:0000256" key="5">
    <source>
        <dbReference type="ARBA" id="ARBA00023242"/>
    </source>
</evidence>
<dbReference type="PANTHER" id="PTHR34067">
    <property type="entry name" value="OS04G0193200 PROTEIN"/>
    <property type="match status" value="1"/>
</dbReference>
<dbReference type="InterPro" id="IPR016177">
    <property type="entry name" value="DNA-bd_dom_sf"/>
</dbReference>
<dbReference type="Pfam" id="PF01429">
    <property type="entry name" value="MBD"/>
    <property type="match status" value="3"/>
</dbReference>
<evidence type="ECO:0000259" key="7">
    <source>
        <dbReference type="PROSITE" id="PS50982"/>
    </source>
</evidence>
<accession>A0A8S0V2Q6</accession>
<feature type="domain" description="MBD" evidence="7">
    <location>
        <begin position="445"/>
        <end position="519"/>
    </location>
</feature>
<protein>
    <submittedName>
        <fullName evidence="8">Methyl- -binding domain-containing 13-like isoform X3</fullName>
    </submittedName>
</protein>
<keyword evidence="9" id="KW-1185">Reference proteome</keyword>
<evidence type="ECO:0000313" key="9">
    <source>
        <dbReference type="Proteomes" id="UP000594638"/>
    </source>
</evidence>
<feature type="region of interest" description="Disordered" evidence="6">
    <location>
        <begin position="623"/>
        <end position="643"/>
    </location>
</feature>
<dbReference type="SMART" id="SM00391">
    <property type="entry name" value="MBD"/>
    <property type="match status" value="2"/>
</dbReference>
<dbReference type="CDD" id="cd00122">
    <property type="entry name" value="MBD"/>
    <property type="match status" value="2"/>
</dbReference>
<dbReference type="PANTHER" id="PTHR34067:SF20">
    <property type="entry name" value="OS08G0206700 PROTEIN"/>
    <property type="match status" value="1"/>
</dbReference>
<dbReference type="SUPFAM" id="SSF54171">
    <property type="entry name" value="DNA-binding domain"/>
    <property type="match status" value="5"/>
</dbReference>
<evidence type="ECO:0000256" key="6">
    <source>
        <dbReference type="SAM" id="MobiDB-lite"/>
    </source>
</evidence>
<keyword evidence="4" id="KW-0804">Transcription</keyword>
<dbReference type="Gramene" id="OE9A059228T3">
    <property type="protein sequence ID" value="OE9A059228C3"/>
    <property type="gene ID" value="OE9A059228"/>
</dbReference>
<evidence type="ECO:0000256" key="2">
    <source>
        <dbReference type="ARBA" id="ARBA00023015"/>
    </source>
</evidence>
<organism evidence="8 9">
    <name type="scientific">Olea europaea subsp. europaea</name>
    <dbReference type="NCBI Taxonomy" id="158383"/>
    <lineage>
        <taxon>Eukaryota</taxon>
        <taxon>Viridiplantae</taxon>
        <taxon>Streptophyta</taxon>
        <taxon>Embryophyta</taxon>
        <taxon>Tracheophyta</taxon>
        <taxon>Spermatophyta</taxon>
        <taxon>Magnoliopsida</taxon>
        <taxon>eudicotyledons</taxon>
        <taxon>Gunneridae</taxon>
        <taxon>Pentapetalae</taxon>
        <taxon>asterids</taxon>
        <taxon>lamiids</taxon>
        <taxon>Lamiales</taxon>
        <taxon>Oleaceae</taxon>
        <taxon>Oleeae</taxon>
        <taxon>Olea</taxon>
    </lineage>
</organism>
<feature type="compositionally biased region" description="Low complexity" evidence="6">
    <location>
        <begin position="992"/>
        <end position="1014"/>
    </location>
</feature>
<evidence type="ECO:0000256" key="1">
    <source>
        <dbReference type="ARBA" id="ARBA00004123"/>
    </source>
</evidence>
<keyword evidence="2" id="KW-0805">Transcription regulation</keyword>
<comment type="subcellular location">
    <subcellularLocation>
        <location evidence="1">Nucleus</location>
    </subcellularLocation>
</comment>
<dbReference type="Proteomes" id="UP000594638">
    <property type="component" value="Unassembled WGS sequence"/>
</dbReference>
<feature type="region of interest" description="Disordered" evidence="6">
    <location>
        <begin position="992"/>
        <end position="1027"/>
    </location>
</feature>
<proteinExistence type="predicted"/>
<feature type="compositionally biased region" description="Low complexity" evidence="6">
    <location>
        <begin position="623"/>
        <end position="635"/>
    </location>
</feature>
<dbReference type="Gene3D" id="3.30.890.10">
    <property type="entry name" value="Methyl-cpg-binding Protein 2, Chain A"/>
    <property type="match status" value="5"/>
</dbReference>
<dbReference type="GO" id="GO:0005634">
    <property type="term" value="C:nucleus"/>
    <property type="evidence" value="ECO:0007669"/>
    <property type="project" value="UniProtKB-SubCell"/>
</dbReference>
<dbReference type="GO" id="GO:0003677">
    <property type="term" value="F:DNA binding"/>
    <property type="evidence" value="ECO:0007669"/>
    <property type="project" value="UniProtKB-KW"/>
</dbReference>
<feature type="domain" description="MBD" evidence="7">
    <location>
        <begin position="569"/>
        <end position="638"/>
    </location>
</feature>
<dbReference type="PROSITE" id="PS50982">
    <property type="entry name" value="MBD"/>
    <property type="match status" value="5"/>
</dbReference>
<keyword evidence="3" id="KW-0238">DNA-binding</keyword>
<dbReference type="AlphaFoldDB" id="A0A8S0V2Q6"/>
<sequence>MLARKAPEWLPPGYTEKIKVKNGRKIKYYCNVATGKEFYSKKDVISCAETEEIFHGTPQRRSNEDKKFPNDKIDLTSVEENESTDWLPNGWVMEERQRKGSSSKASTYKVYINPADERKFYSKRAVVRYLKTMEQSSTIAEQVKHDCVGESSLIPDLSQQCKVITGSGCTPNENKEGNDEHSLNMVAIQSTSVDGLPPGWTKEIKMGRSGSRTRKYYTDPVSGYIFYSKTDVFRYLETNDIGSCAVRPKKRMVNDQELIKNEIPHDNVDESPLKQDVSEHNELMTKSCCTSKDNKVGDKKQSLDMVQVAIHITSEDGLPPGWTKEIKRRKSGRRMKVYPLYTDPVSGYKFRSKLDALRYLETNDIRSCRTRPIKKQVDDQELIKNDIPASFDNISNCTVRSFQHDNVHESASNQDVFQESKLMVTSSCTPKRDKIHKVKRSSKKVTIQSTSADELPPGWIKEIKTSVSGSKMRKDPYYTDPVSGYVFRSKKDVLRYLETNNIASCLTRPKKRELDNLLTHEIPVSKKHENVDESSLKQDASEECKLLMSSGCTIEENEGGNNEYSLKMVATQSPSADELPAGWKAEIKTGKFGKVRKIFINPLSGSKFYSKPAVARYLKSIENSSTTSEQNKSSSPVDEKLSENLETKRQLFVDGKESLDTEKLAASEAKILEENPGNNSSNNAILTCENKLKCAATDNGLRPTNEGSEKEVTVMVDDVAIDSHATSLLTEQKLPESGVEKQSCKTQSCSRISKKSFSQDLPRRTSKRLAGCKPDMPPNTILNESVEDKNPTDTEAIKSSNFSSNIVADGVLQPSAIEPVKEVADHASVGDEILKEIEPSNKTEKLLTGQAFPEDQKHGKAIENQENDNSRSQDSQLFYPFSESWSDPCLEFAFKTLTGEIPLDDNLGFLGFQQQVDIPYNQTNGCSLPPDVPTNFQNEVTPLPSSFQQVDIPYNQTNRFLGSPVVSTIFQNEVPPLPSQFQQHGAVVQSLPNPLLPSPGNSSFSSSSGINLLLPSKGARNKDFQTR</sequence>
<dbReference type="EMBL" id="CACTIH010009131">
    <property type="protein sequence ID" value="CAA3025323.1"/>
    <property type="molecule type" value="Genomic_DNA"/>
</dbReference>
<gene>
    <name evidence="8" type="ORF">OLEA9_A059228</name>
</gene>
<feature type="domain" description="MBD" evidence="7">
    <location>
        <begin position="77"/>
        <end position="152"/>
    </location>
</feature>
<evidence type="ECO:0000256" key="4">
    <source>
        <dbReference type="ARBA" id="ARBA00023163"/>
    </source>
</evidence>
<name>A0A8S0V2Q6_OLEEU</name>
<keyword evidence="5" id="KW-0539">Nucleus</keyword>
<reference evidence="8 9" key="1">
    <citation type="submission" date="2019-12" db="EMBL/GenBank/DDBJ databases">
        <authorList>
            <person name="Alioto T."/>
            <person name="Alioto T."/>
            <person name="Gomez Garrido J."/>
        </authorList>
    </citation>
    <scope>NUCLEOTIDE SEQUENCE [LARGE SCALE GENOMIC DNA]</scope>
</reference>